<evidence type="ECO:0000313" key="2">
    <source>
        <dbReference type="EMBL" id="HGG03685.1"/>
    </source>
</evidence>
<evidence type="ECO:0000256" key="1">
    <source>
        <dbReference type="SAM" id="Phobius"/>
    </source>
</evidence>
<keyword evidence="1" id="KW-0472">Membrane</keyword>
<feature type="transmembrane region" description="Helical" evidence="1">
    <location>
        <begin position="34"/>
        <end position="54"/>
    </location>
</feature>
<dbReference type="AlphaFoldDB" id="A0A7C3ZP01"/>
<reference evidence="2" key="1">
    <citation type="journal article" date="2020" name="mSystems">
        <title>Genome- and Community-Level Interaction Insights into Carbon Utilization and Element Cycling Functions of Hydrothermarchaeota in Hydrothermal Sediment.</title>
        <authorList>
            <person name="Zhou Z."/>
            <person name="Liu Y."/>
            <person name="Xu W."/>
            <person name="Pan J."/>
            <person name="Luo Z.H."/>
            <person name="Li M."/>
        </authorList>
    </citation>
    <scope>NUCLEOTIDE SEQUENCE [LARGE SCALE GENOMIC DNA]</scope>
    <source>
        <strain evidence="2">SpSt-374</strain>
    </source>
</reference>
<comment type="caution">
    <text evidence="2">The sequence shown here is derived from an EMBL/GenBank/DDBJ whole genome shotgun (WGS) entry which is preliminary data.</text>
</comment>
<proteinExistence type="predicted"/>
<keyword evidence="1" id="KW-1133">Transmembrane helix</keyword>
<protein>
    <submittedName>
        <fullName evidence="2">Ssl1498 family light-harvesting-like protein</fullName>
    </submittedName>
</protein>
<accession>A0A7C3ZP01</accession>
<keyword evidence="1" id="KW-0812">Transmembrane</keyword>
<sequence>MPYTQDNGLLNNFAKEPKMYTAQPMSSSEKRNSLVLVILGSVLVIGLISVAFLATQIS</sequence>
<dbReference type="InterPro" id="IPR048028">
    <property type="entry name" value="Psb34-like"/>
</dbReference>
<name>A0A7C3ZP01_9CYAN</name>
<dbReference type="Pfam" id="PF26394">
    <property type="entry name" value="Psb34"/>
    <property type="match status" value="1"/>
</dbReference>
<gene>
    <name evidence="2" type="ORF">ENR15_24370</name>
</gene>
<organism evidence="2">
    <name type="scientific">Planktothricoides sp. SpSt-374</name>
    <dbReference type="NCBI Taxonomy" id="2282167"/>
    <lineage>
        <taxon>Bacteria</taxon>
        <taxon>Bacillati</taxon>
        <taxon>Cyanobacteriota</taxon>
        <taxon>Cyanophyceae</taxon>
        <taxon>Oscillatoriophycideae</taxon>
        <taxon>Oscillatoriales</taxon>
        <taxon>Oscillatoriaceae</taxon>
        <taxon>Planktothricoides</taxon>
    </lineage>
</organism>
<dbReference type="EMBL" id="DSPX01000253">
    <property type="protein sequence ID" value="HGG03685.1"/>
    <property type="molecule type" value="Genomic_DNA"/>
</dbReference>
<dbReference type="NCBIfam" id="NF033486">
    <property type="entry name" value="harvest_ssl1498"/>
    <property type="match status" value="1"/>
</dbReference>